<sequence>MDRIENLRTMKVDKRNLLQPLIRQLGNIPDTFLEIDYVNTFPSYAVILPEVNFSPRQAIDHMINRHKVVKLEIESRTDLLLRTVTYTYVPVASVIQFTFTNNMSLTEDILIICYLFHLLKTREYFAVKVIQDLYYMMRDKYHIQDDRIKHENQRVSITEFQITYSFPSVSFQWYGFDPNEDISQHSFHFMYTTFPNLSLKRLYWNPMIASIIPRLKNSKFVPIALLTAISVKSNAVVKNPDVPNTELSLNAIYERILAFNSSEAFPEILKFKFCEMWGIVCKNEQGIYKYSDDFTKYDRVQEAINIISELKSQDPDLQTILSKIKLEI</sequence>
<keyword evidence="2" id="KW-1185">Reference proteome</keyword>
<reference evidence="1" key="1">
    <citation type="submission" date="2024-04" db="EMBL/GenBank/DDBJ databases">
        <authorList>
            <consortium name="Molecular Ecology Group"/>
        </authorList>
    </citation>
    <scope>NUCLEOTIDE SEQUENCE</scope>
</reference>
<protein>
    <submittedName>
        <fullName evidence="1">Uncharacterized protein</fullName>
    </submittedName>
</protein>
<dbReference type="AlphaFoldDB" id="A0AAV2NMF6"/>
<accession>A0AAV2NMF6</accession>
<organism evidence="1 2">
    <name type="scientific">Lasius platythorax</name>
    <dbReference type="NCBI Taxonomy" id="488582"/>
    <lineage>
        <taxon>Eukaryota</taxon>
        <taxon>Metazoa</taxon>
        <taxon>Ecdysozoa</taxon>
        <taxon>Arthropoda</taxon>
        <taxon>Hexapoda</taxon>
        <taxon>Insecta</taxon>
        <taxon>Pterygota</taxon>
        <taxon>Neoptera</taxon>
        <taxon>Endopterygota</taxon>
        <taxon>Hymenoptera</taxon>
        <taxon>Apocrita</taxon>
        <taxon>Aculeata</taxon>
        <taxon>Formicoidea</taxon>
        <taxon>Formicidae</taxon>
        <taxon>Formicinae</taxon>
        <taxon>Lasius</taxon>
        <taxon>Lasius</taxon>
    </lineage>
</organism>
<dbReference type="EMBL" id="OZ034826">
    <property type="protein sequence ID" value="CAL1681487.1"/>
    <property type="molecule type" value="Genomic_DNA"/>
</dbReference>
<dbReference type="Proteomes" id="UP001497644">
    <property type="component" value="Chromosome 3"/>
</dbReference>
<proteinExistence type="predicted"/>
<evidence type="ECO:0000313" key="1">
    <source>
        <dbReference type="EMBL" id="CAL1681487.1"/>
    </source>
</evidence>
<gene>
    <name evidence="1" type="ORF">LPLAT_LOCUS7507</name>
</gene>
<evidence type="ECO:0000313" key="2">
    <source>
        <dbReference type="Proteomes" id="UP001497644"/>
    </source>
</evidence>
<name>A0AAV2NMF6_9HYME</name>